<dbReference type="NCBIfam" id="TIGR00447">
    <property type="entry name" value="pth"/>
    <property type="match status" value="1"/>
</dbReference>
<evidence type="ECO:0000313" key="12">
    <source>
        <dbReference type="Proteomes" id="UP001597213"/>
    </source>
</evidence>
<comment type="subunit">
    <text evidence="7">Monomer.</text>
</comment>
<proteinExistence type="inferred from homology"/>
<comment type="function">
    <text evidence="7">Catalyzes the release of premature peptidyl moieties from peptidyl-tRNA molecules trapped in stalled 50S ribosomal subunits, and thus maintains levels of free tRNAs and 50S ribosomes.</text>
</comment>
<dbReference type="CDD" id="cd00462">
    <property type="entry name" value="PTH"/>
    <property type="match status" value="1"/>
</dbReference>
<dbReference type="Proteomes" id="UP001597213">
    <property type="component" value="Unassembled WGS sequence"/>
</dbReference>
<feature type="region of interest" description="Disordered" evidence="10">
    <location>
        <begin position="182"/>
        <end position="268"/>
    </location>
</feature>
<dbReference type="InterPro" id="IPR036416">
    <property type="entry name" value="Pept_tRNA_hydro_sf"/>
</dbReference>
<dbReference type="Gene3D" id="3.40.50.1470">
    <property type="entry name" value="Peptidyl-tRNA hydrolase"/>
    <property type="match status" value="1"/>
</dbReference>
<keyword evidence="2 7" id="KW-0820">tRNA-binding</keyword>
<dbReference type="PANTHER" id="PTHR17224">
    <property type="entry name" value="PEPTIDYL-TRNA HYDROLASE"/>
    <property type="match status" value="1"/>
</dbReference>
<gene>
    <name evidence="7 11" type="primary">pth</name>
    <name evidence="11" type="ORF">ACFSCT_07135</name>
</gene>
<comment type="catalytic activity">
    <reaction evidence="7 8">
        <text>an N-acyl-L-alpha-aminoacyl-tRNA + H2O = an N-acyl-L-amino acid + a tRNA + H(+)</text>
        <dbReference type="Rhea" id="RHEA:54448"/>
        <dbReference type="Rhea" id="RHEA-COMP:10123"/>
        <dbReference type="Rhea" id="RHEA-COMP:13883"/>
        <dbReference type="ChEBI" id="CHEBI:15377"/>
        <dbReference type="ChEBI" id="CHEBI:15378"/>
        <dbReference type="ChEBI" id="CHEBI:59874"/>
        <dbReference type="ChEBI" id="CHEBI:78442"/>
        <dbReference type="ChEBI" id="CHEBI:138191"/>
        <dbReference type="EC" id="3.1.1.29"/>
    </reaction>
</comment>
<comment type="caution">
    <text evidence="11">The sequence shown here is derived from an EMBL/GenBank/DDBJ whole genome shotgun (WGS) entry which is preliminary data.</text>
</comment>
<feature type="binding site" evidence="7">
    <location>
        <position position="112"/>
    </location>
    <ligand>
        <name>tRNA</name>
        <dbReference type="ChEBI" id="CHEBI:17843"/>
    </ligand>
</feature>
<dbReference type="PROSITE" id="PS01195">
    <property type="entry name" value="PEPT_TRNA_HYDROL_1"/>
    <property type="match status" value="1"/>
</dbReference>
<organism evidence="11 12">
    <name type="scientific">Paracoccus pacificus</name>
    <dbReference type="NCBI Taxonomy" id="1463598"/>
    <lineage>
        <taxon>Bacteria</taxon>
        <taxon>Pseudomonadati</taxon>
        <taxon>Pseudomonadota</taxon>
        <taxon>Alphaproteobacteria</taxon>
        <taxon>Rhodobacterales</taxon>
        <taxon>Paracoccaceae</taxon>
        <taxon>Paracoccus</taxon>
    </lineage>
</organism>
<feature type="active site" description="Proton acceptor" evidence="7">
    <location>
        <position position="19"/>
    </location>
</feature>
<dbReference type="Pfam" id="PF01195">
    <property type="entry name" value="Pept_tRNA_hydro"/>
    <property type="match status" value="1"/>
</dbReference>
<accession>A0ABW4R6B8</accession>
<evidence type="ECO:0000256" key="10">
    <source>
        <dbReference type="SAM" id="MobiDB-lite"/>
    </source>
</evidence>
<dbReference type="PROSITE" id="PS01196">
    <property type="entry name" value="PEPT_TRNA_HYDROL_2"/>
    <property type="match status" value="1"/>
</dbReference>
<feature type="binding site" evidence="7">
    <location>
        <position position="14"/>
    </location>
    <ligand>
        <name>tRNA</name>
        <dbReference type="ChEBI" id="CHEBI:17843"/>
    </ligand>
</feature>
<keyword evidence="12" id="KW-1185">Reference proteome</keyword>
<dbReference type="InterPro" id="IPR001328">
    <property type="entry name" value="Pept_tRNA_hydro"/>
</dbReference>
<evidence type="ECO:0000256" key="9">
    <source>
        <dbReference type="RuleBase" id="RU004320"/>
    </source>
</evidence>
<dbReference type="EC" id="3.1.1.29" evidence="1 7"/>
<feature type="site" description="Discriminates between blocked and unblocked aminoacyl-tRNA" evidence="7">
    <location>
        <position position="9"/>
    </location>
</feature>
<comment type="similarity">
    <text evidence="5 7 9">Belongs to the PTH family.</text>
</comment>
<dbReference type="RefSeq" id="WP_379141419.1">
    <property type="nucleotide sequence ID" value="NZ_JBHUEN010000019.1"/>
</dbReference>
<feature type="compositionally biased region" description="Basic and acidic residues" evidence="10">
    <location>
        <begin position="193"/>
        <end position="203"/>
    </location>
</feature>
<dbReference type="HAMAP" id="MF_00083">
    <property type="entry name" value="Pept_tRNA_hydro_bact"/>
    <property type="match status" value="1"/>
</dbReference>
<evidence type="ECO:0000256" key="4">
    <source>
        <dbReference type="ARBA" id="ARBA00022884"/>
    </source>
</evidence>
<evidence type="ECO:0000256" key="3">
    <source>
        <dbReference type="ARBA" id="ARBA00022801"/>
    </source>
</evidence>
<dbReference type="InterPro" id="IPR018171">
    <property type="entry name" value="Pept_tRNA_hydro_CS"/>
</dbReference>
<evidence type="ECO:0000256" key="1">
    <source>
        <dbReference type="ARBA" id="ARBA00013260"/>
    </source>
</evidence>
<dbReference type="EMBL" id="JBHUEN010000019">
    <property type="protein sequence ID" value="MFD1881489.1"/>
    <property type="molecule type" value="Genomic_DNA"/>
</dbReference>
<sequence>MRLIVGLGNPGERFTGNRHNIGFMAIDRIADDHGLGPWKARFQGLLAEGRIGSQRVALLKPQTFMNLSGQSVGEAMRYLKLAPSDVVVIHDELDLAPGKARMKLGGGHAGHNGLRSIHQHIGEGYHRLRLGIGHPGHKDRVTGYVLGDFAKADQAWLDDLLRGVSDAAGALASGDDARVGTTIAARTNPARNGSDKSGGDKKGSNTASADKTAGDAPAPDRVAGAGKPAQKTSAKPAAKPGADAAPEPSPEVPESLAQKLRALAGRFT</sequence>
<evidence type="ECO:0000256" key="5">
    <source>
        <dbReference type="ARBA" id="ARBA00038063"/>
    </source>
</evidence>
<evidence type="ECO:0000256" key="8">
    <source>
        <dbReference type="RuleBase" id="RU000673"/>
    </source>
</evidence>
<keyword evidence="4 7" id="KW-0694">RNA-binding</keyword>
<protein>
    <recommendedName>
        <fullName evidence="6 7">Peptidyl-tRNA hydrolase</fullName>
        <shortName evidence="7">Pth</shortName>
        <ecNumber evidence="1 7">3.1.1.29</ecNumber>
    </recommendedName>
</protein>
<keyword evidence="7" id="KW-0963">Cytoplasm</keyword>
<feature type="binding site" evidence="7">
    <location>
        <position position="64"/>
    </location>
    <ligand>
        <name>tRNA</name>
        <dbReference type="ChEBI" id="CHEBI:17843"/>
    </ligand>
</feature>
<feature type="compositionally biased region" description="Low complexity" evidence="10">
    <location>
        <begin position="234"/>
        <end position="246"/>
    </location>
</feature>
<evidence type="ECO:0000256" key="6">
    <source>
        <dbReference type="ARBA" id="ARBA00050038"/>
    </source>
</evidence>
<name>A0ABW4R6B8_9RHOB</name>
<dbReference type="SUPFAM" id="SSF53178">
    <property type="entry name" value="Peptidyl-tRNA hydrolase-like"/>
    <property type="match status" value="1"/>
</dbReference>
<evidence type="ECO:0000313" key="11">
    <source>
        <dbReference type="EMBL" id="MFD1881489.1"/>
    </source>
</evidence>
<evidence type="ECO:0000256" key="7">
    <source>
        <dbReference type="HAMAP-Rule" id="MF_00083"/>
    </source>
</evidence>
<dbReference type="GO" id="GO:0004045">
    <property type="term" value="F:peptidyl-tRNA hydrolase activity"/>
    <property type="evidence" value="ECO:0007669"/>
    <property type="project" value="UniProtKB-EC"/>
</dbReference>
<dbReference type="PANTHER" id="PTHR17224:SF1">
    <property type="entry name" value="PEPTIDYL-TRNA HYDROLASE"/>
    <property type="match status" value="1"/>
</dbReference>
<comment type="subcellular location">
    <subcellularLocation>
        <location evidence="7">Cytoplasm</location>
    </subcellularLocation>
</comment>
<comment type="function">
    <text evidence="7">Hydrolyzes ribosome-free peptidyl-tRNAs (with 1 or more amino acids incorporated), which drop off the ribosome during protein synthesis, or as a result of ribosome stalling.</text>
</comment>
<reference evidence="12" key="1">
    <citation type="journal article" date="2019" name="Int. J. Syst. Evol. Microbiol.">
        <title>The Global Catalogue of Microorganisms (GCM) 10K type strain sequencing project: providing services to taxonomists for standard genome sequencing and annotation.</title>
        <authorList>
            <consortium name="The Broad Institute Genomics Platform"/>
            <consortium name="The Broad Institute Genome Sequencing Center for Infectious Disease"/>
            <person name="Wu L."/>
            <person name="Ma J."/>
        </authorList>
    </citation>
    <scope>NUCLEOTIDE SEQUENCE [LARGE SCALE GENOMIC DNA]</scope>
    <source>
        <strain evidence="12">CCUG 56029</strain>
    </source>
</reference>
<feature type="binding site" evidence="7">
    <location>
        <position position="66"/>
    </location>
    <ligand>
        <name>tRNA</name>
        <dbReference type="ChEBI" id="CHEBI:17843"/>
    </ligand>
</feature>
<feature type="site" description="Stabilizes the basic form of H active site to accept a proton" evidence="7">
    <location>
        <position position="91"/>
    </location>
</feature>
<keyword evidence="3 7" id="KW-0378">Hydrolase</keyword>
<evidence type="ECO:0000256" key="2">
    <source>
        <dbReference type="ARBA" id="ARBA00022555"/>
    </source>
</evidence>